<sequence length="193" mass="22362">MAAAYIFLRRRQQNIRRNRLLRDYDNPLDYLDDIDIIRSGQEEPTTLSFGQIRTCVKCIENRTLSEGWLLCDSGYPLRSWLMTPVLNPTTRKQQRYNGAQIKTKNVVEMSFGVLKARFRCIDTSAGTLLYTPIRCCRIVIAVVVLHNMCIDNRLPLPVNGNDFPDHGHIDRPPYNEPLNVGIRVRERLINGRF</sequence>
<dbReference type="EMBL" id="CACVKT020007611">
    <property type="protein sequence ID" value="CAC5408904.1"/>
    <property type="molecule type" value="Genomic_DNA"/>
</dbReference>
<protein>
    <submittedName>
        <fullName evidence="9">HARBI1</fullName>
        <ecNumber evidence="9">3.1.-.-</ecNumber>
    </submittedName>
</protein>
<gene>
    <name evidence="9" type="ORF">MCOR_42249</name>
</gene>
<dbReference type="OrthoDB" id="1515171at2759"/>
<keyword evidence="10" id="KW-1185">Reference proteome</keyword>
<comment type="subcellular location">
    <subcellularLocation>
        <location evidence="2">Nucleus</location>
    </subcellularLocation>
</comment>
<dbReference type="PANTHER" id="PTHR22930:SF267">
    <property type="entry name" value="NUCLEASE HARBI1-RELATED"/>
    <property type="match status" value="1"/>
</dbReference>
<keyword evidence="6 9" id="KW-0378">Hydrolase</keyword>
<evidence type="ECO:0000259" key="8">
    <source>
        <dbReference type="Pfam" id="PF13359"/>
    </source>
</evidence>
<keyword evidence="7" id="KW-0539">Nucleus</keyword>
<evidence type="ECO:0000256" key="5">
    <source>
        <dbReference type="ARBA" id="ARBA00022723"/>
    </source>
</evidence>
<feature type="domain" description="DDE Tnp4" evidence="8">
    <location>
        <begin position="63"/>
        <end position="147"/>
    </location>
</feature>
<reference evidence="9 10" key="1">
    <citation type="submission" date="2020-06" db="EMBL/GenBank/DDBJ databases">
        <authorList>
            <person name="Li R."/>
            <person name="Bekaert M."/>
        </authorList>
    </citation>
    <scope>NUCLEOTIDE SEQUENCE [LARGE SCALE GENOMIC DNA]</scope>
    <source>
        <strain evidence="10">wild</strain>
    </source>
</reference>
<dbReference type="GO" id="GO:0046872">
    <property type="term" value="F:metal ion binding"/>
    <property type="evidence" value="ECO:0007669"/>
    <property type="project" value="UniProtKB-KW"/>
</dbReference>
<keyword evidence="4" id="KW-0540">Nuclease</keyword>
<name>A0A6J8DP21_MYTCO</name>
<dbReference type="Pfam" id="PF13359">
    <property type="entry name" value="DDE_Tnp_4"/>
    <property type="match status" value="1"/>
</dbReference>
<proteinExistence type="inferred from homology"/>
<dbReference type="PANTHER" id="PTHR22930">
    <property type="match status" value="1"/>
</dbReference>
<evidence type="ECO:0000313" key="10">
    <source>
        <dbReference type="Proteomes" id="UP000507470"/>
    </source>
</evidence>
<comment type="similarity">
    <text evidence="3">Belongs to the HARBI1 family.</text>
</comment>
<dbReference type="Proteomes" id="UP000507470">
    <property type="component" value="Unassembled WGS sequence"/>
</dbReference>
<evidence type="ECO:0000256" key="4">
    <source>
        <dbReference type="ARBA" id="ARBA00022722"/>
    </source>
</evidence>
<accession>A0A6J8DP21</accession>
<dbReference type="EC" id="3.1.-.-" evidence="9"/>
<keyword evidence="5" id="KW-0479">Metal-binding</keyword>
<evidence type="ECO:0000256" key="3">
    <source>
        <dbReference type="ARBA" id="ARBA00006958"/>
    </source>
</evidence>
<dbReference type="InterPro" id="IPR027806">
    <property type="entry name" value="HARBI1_dom"/>
</dbReference>
<comment type="cofactor">
    <cofactor evidence="1">
        <name>a divalent metal cation</name>
        <dbReference type="ChEBI" id="CHEBI:60240"/>
    </cofactor>
</comment>
<organism evidence="9 10">
    <name type="scientific">Mytilus coruscus</name>
    <name type="common">Sea mussel</name>
    <dbReference type="NCBI Taxonomy" id="42192"/>
    <lineage>
        <taxon>Eukaryota</taxon>
        <taxon>Metazoa</taxon>
        <taxon>Spiralia</taxon>
        <taxon>Lophotrochozoa</taxon>
        <taxon>Mollusca</taxon>
        <taxon>Bivalvia</taxon>
        <taxon>Autobranchia</taxon>
        <taxon>Pteriomorphia</taxon>
        <taxon>Mytilida</taxon>
        <taxon>Mytiloidea</taxon>
        <taxon>Mytilidae</taxon>
        <taxon>Mytilinae</taxon>
        <taxon>Mytilus</taxon>
    </lineage>
</organism>
<evidence type="ECO:0000256" key="1">
    <source>
        <dbReference type="ARBA" id="ARBA00001968"/>
    </source>
</evidence>
<dbReference type="InterPro" id="IPR045249">
    <property type="entry name" value="HARBI1-like"/>
</dbReference>
<evidence type="ECO:0000256" key="6">
    <source>
        <dbReference type="ARBA" id="ARBA00022801"/>
    </source>
</evidence>
<dbReference type="GO" id="GO:0005634">
    <property type="term" value="C:nucleus"/>
    <property type="evidence" value="ECO:0007669"/>
    <property type="project" value="UniProtKB-SubCell"/>
</dbReference>
<dbReference type="GO" id="GO:0004518">
    <property type="term" value="F:nuclease activity"/>
    <property type="evidence" value="ECO:0007669"/>
    <property type="project" value="UniProtKB-KW"/>
</dbReference>
<evidence type="ECO:0000256" key="2">
    <source>
        <dbReference type="ARBA" id="ARBA00004123"/>
    </source>
</evidence>
<dbReference type="GO" id="GO:0016787">
    <property type="term" value="F:hydrolase activity"/>
    <property type="evidence" value="ECO:0007669"/>
    <property type="project" value="UniProtKB-KW"/>
</dbReference>
<dbReference type="AlphaFoldDB" id="A0A6J8DP21"/>
<evidence type="ECO:0000313" key="9">
    <source>
        <dbReference type="EMBL" id="CAC5408904.1"/>
    </source>
</evidence>
<evidence type="ECO:0000256" key="7">
    <source>
        <dbReference type="ARBA" id="ARBA00023242"/>
    </source>
</evidence>